<dbReference type="PANTHER" id="PTHR11377">
    <property type="entry name" value="N-MYRISTOYL TRANSFERASE"/>
    <property type="match status" value="1"/>
</dbReference>
<comment type="catalytic activity">
    <reaction evidence="5">
        <text>N-terminal glycyl-[protein] + tetradecanoyl-CoA = N-tetradecanoylglycyl-[protein] + CoA + H(+)</text>
        <dbReference type="Rhea" id="RHEA:15521"/>
        <dbReference type="Rhea" id="RHEA-COMP:12666"/>
        <dbReference type="Rhea" id="RHEA-COMP:12667"/>
        <dbReference type="ChEBI" id="CHEBI:15378"/>
        <dbReference type="ChEBI" id="CHEBI:57287"/>
        <dbReference type="ChEBI" id="CHEBI:57385"/>
        <dbReference type="ChEBI" id="CHEBI:64723"/>
        <dbReference type="ChEBI" id="CHEBI:133050"/>
        <dbReference type="EC" id="2.3.1.97"/>
    </reaction>
</comment>
<evidence type="ECO:0000313" key="11">
    <source>
        <dbReference type="Proteomes" id="UP000594454"/>
    </source>
</evidence>
<dbReference type="InParanoid" id="A0A7R8ULI0"/>
<evidence type="ECO:0000256" key="3">
    <source>
        <dbReference type="ARBA" id="ARBA00022679"/>
    </source>
</evidence>
<dbReference type="InterPro" id="IPR022678">
    <property type="entry name" value="NMT_CS"/>
</dbReference>
<dbReference type="InterPro" id="IPR022677">
    <property type="entry name" value="NMT_C"/>
</dbReference>
<accession>A0A7R8ULI0</accession>
<gene>
    <name evidence="10" type="ORF">HERILL_LOCUS5843</name>
</gene>
<comment type="similarity">
    <text evidence="1 6">Belongs to the NMT family.</text>
</comment>
<protein>
    <recommendedName>
        <fullName evidence="2 5">Glycylpeptide N-tetradecanoyltransferase</fullName>
        <ecNumber evidence="2 5">2.3.1.97</ecNumber>
    </recommendedName>
</protein>
<evidence type="ECO:0000256" key="2">
    <source>
        <dbReference type="ARBA" id="ARBA00012923"/>
    </source>
</evidence>
<dbReference type="Gene3D" id="3.40.630.170">
    <property type="match status" value="1"/>
</dbReference>
<organism evidence="10 11">
    <name type="scientific">Hermetia illucens</name>
    <name type="common">Black soldier fly</name>
    <dbReference type="NCBI Taxonomy" id="343691"/>
    <lineage>
        <taxon>Eukaryota</taxon>
        <taxon>Metazoa</taxon>
        <taxon>Ecdysozoa</taxon>
        <taxon>Arthropoda</taxon>
        <taxon>Hexapoda</taxon>
        <taxon>Insecta</taxon>
        <taxon>Pterygota</taxon>
        <taxon>Neoptera</taxon>
        <taxon>Endopterygota</taxon>
        <taxon>Diptera</taxon>
        <taxon>Brachycera</taxon>
        <taxon>Stratiomyomorpha</taxon>
        <taxon>Stratiomyidae</taxon>
        <taxon>Hermetiinae</taxon>
        <taxon>Hermetia</taxon>
    </lineage>
</organism>
<evidence type="ECO:0000256" key="5">
    <source>
        <dbReference type="RuleBase" id="RU000586"/>
    </source>
</evidence>
<keyword evidence="11" id="KW-1185">Reference proteome</keyword>
<dbReference type="AlphaFoldDB" id="A0A7R8ULI0"/>
<dbReference type="FunCoup" id="A0A7R8ULI0">
    <property type="interactions" value="2133"/>
</dbReference>
<dbReference type="InterPro" id="IPR000903">
    <property type="entry name" value="NMT"/>
</dbReference>
<dbReference type="PIRSF" id="PIRSF015892">
    <property type="entry name" value="N-myristl_transf"/>
    <property type="match status" value="1"/>
</dbReference>
<dbReference type="EMBL" id="LR899010">
    <property type="protein sequence ID" value="CAD7082838.1"/>
    <property type="molecule type" value="Genomic_DNA"/>
</dbReference>
<dbReference type="PROSITE" id="PS00975">
    <property type="entry name" value="NMT_1"/>
    <property type="match status" value="1"/>
</dbReference>
<name>A0A7R8ULI0_HERIL</name>
<feature type="domain" description="Glycylpeptide N-tetradecanoyltransferase C-terminal" evidence="9">
    <location>
        <begin position="258"/>
        <end position="437"/>
    </location>
</feature>
<evidence type="ECO:0000256" key="4">
    <source>
        <dbReference type="ARBA" id="ARBA00023315"/>
    </source>
</evidence>
<evidence type="ECO:0000256" key="6">
    <source>
        <dbReference type="RuleBase" id="RU004178"/>
    </source>
</evidence>
<evidence type="ECO:0000313" key="10">
    <source>
        <dbReference type="EMBL" id="CAD7082838.1"/>
    </source>
</evidence>
<keyword evidence="3 5" id="KW-0808">Transferase</keyword>
<dbReference type="Proteomes" id="UP000594454">
    <property type="component" value="Chromosome 2"/>
</dbReference>
<dbReference type="InterPro" id="IPR022676">
    <property type="entry name" value="NMT_N"/>
</dbReference>
<dbReference type="Pfam" id="PF02799">
    <property type="entry name" value="NMT_C"/>
    <property type="match status" value="1"/>
</dbReference>
<reference evidence="10 11" key="1">
    <citation type="submission" date="2020-11" db="EMBL/GenBank/DDBJ databases">
        <authorList>
            <person name="Wallbank WR R."/>
            <person name="Pardo Diaz C."/>
            <person name="Kozak K."/>
            <person name="Martin S."/>
            <person name="Jiggins C."/>
            <person name="Moest M."/>
            <person name="Warren A I."/>
            <person name="Generalovic N T."/>
            <person name="Byers J.R.P. K."/>
            <person name="Montejo-Kovacevich G."/>
            <person name="Yen C E."/>
        </authorList>
    </citation>
    <scope>NUCLEOTIDE SEQUENCE [LARGE SCALE GENOMIC DNA]</scope>
</reference>
<evidence type="ECO:0000259" key="9">
    <source>
        <dbReference type="Pfam" id="PF02799"/>
    </source>
</evidence>
<feature type="domain" description="Glycylpeptide N-tetradecanoyltransferase N-terminal" evidence="8">
    <location>
        <begin position="86"/>
        <end position="244"/>
    </location>
</feature>
<dbReference type="Pfam" id="PF01233">
    <property type="entry name" value="NMT"/>
    <property type="match status" value="1"/>
</dbReference>
<sequence>MGHEKNEKETNNTDTNENKISEITSPAGPSKTPGKSPEEMIDNVKVLVDKLTLEKNILRDKVQKFAFWSTQPVPKMNEVVETNESIEPNKDVSEIRQEPYTLPDGFKWDTLDLNDPKVLNELYILLYENYVEDDDEMFRFDYQPAFLKWSLQPPGWIQDWHVGVRIVKSGRLVGFISAIPGNLRSYDQVLKIVEINFLCVHKKLRSKRVAPVLIREITRRVNLTGIFQAAYTAGVVLPKPIATCRYWHRSLNPKKLIEVKFSQLSRNMTMQRTIKLFKLPDAPKTKGFRKIEPRDMDAAHKLLDNYLKKFKLCPVFSKEEFQHWFTPIEGIIDCFVVENENGKITDMVSYYSLPSTVMHHPIHKTVRAAYSFYNVSTKTPWVELMNDALISAKNIKMDVFNALDVMENESFLVPLKFGSGDGNLQYYLYNWKCPSMKPAEVALILM</sequence>
<proteinExistence type="inferred from homology"/>
<dbReference type="PROSITE" id="PS00976">
    <property type="entry name" value="NMT_2"/>
    <property type="match status" value="1"/>
</dbReference>
<dbReference type="FunFam" id="3.40.630.170:FF:000001">
    <property type="entry name" value="Glycylpeptide N-tetradecanoyltransferase"/>
    <property type="match status" value="1"/>
</dbReference>
<dbReference type="PANTHER" id="PTHR11377:SF5">
    <property type="entry name" value="GLYCYLPEPTIDE N-TETRADECANOYLTRANSFERASE"/>
    <property type="match status" value="1"/>
</dbReference>
<dbReference type="EC" id="2.3.1.97" evidence="2 5"/>
<feature type="region of interest" description="Disordered" evidence="7">
    <location>
        <begin position="1"/>
        <end position="38"/>
    </location>
</feature>
<feature type="compositionally biased region" description="Basic and acidic residues" evidence="7">
    <location>
        <begin position="1"/>
        <end position="20"/>
    </location>
</feature>
<evidence type="ECO:0000256" key="1">
    <source>
        <dbReference type="ARBA" id="ARBA00009469"/>
    </source>
</evidence>
<dbReference type="GO" id="GO:0004379">
    <property type="term" value="F:glycylpeptide N-tetradecanoyltransferase activity"/>
    <property type="evidence" value="ECO:0007669"/>
    <property type="project" value="UniProtKB-EC"/>
</dbReference>
<comment type="function">
    <text evidence="5">Adds a myristoyl group to the N-terminal glycine residue of certain cellular proteins.</text>
</comment>
<keyword evidence="4 5" id="KW-0012">Acyltransferase</keyword>
<dbReference type="OrthoDB" id="60315at2759"/>
<dbReference type="InterPro" id="IPR016181">
    <property type="entry name" value="Acyl_CoA_acyltransferase"/>
</dbReference>
<evidence type="ECO:0000256" key="7">
    <source>
        <dbReference type="SAM" id="MobiDB-lite"/>
    </source>
</evidence>
<dbReference type="OMA" id="GWKRDWH"/>
<dbReference type="GO" id="GO:0005737">
    <property type="term" value="C:cytoplasm"/>
    <property type="evidence" value="ECO:0007669"/>
    <property type="project" value="TreeGrafter"/>
</dbReference>
<evidence type="ECO:0000259" key="8">
    <source>
        <dbReference type="Pfam" id="PF01233"/>
    </source>
</evidence>
<dbReference type="SUPFAM" id="SSF55729">
    <property type="entry name" value="Acyl-CoA N-acyltransferases (Nat)"/>
    <property type="match status" value="2"/>
</dbReference>